<evidence type="ECO:0000256" key="4">
    <source>
        <dbReference type="ARBA" id="ARBA00023242"/>
    </source>
</evidence>
<evidence type="ECO:0000256" key="2">
    <source>
        <dbReference type="ARBA" id="ARBA00006677"/>
    </source>
</evidence>
<dbReference type="InterPro" id="IPR005339">
    <property type="entry name" value="GINS_Psf1"/>
</dbReference>
<evidence type="ECO:0000259" key="6">
    <source>
        <dbReference type="Pfam" id="PF05916"/>
    </source>
</evidence>
<organism evidence="8">
    <name type="scientific">Fopius arisanus</name>
    <dbReference type="NCBI Taxonomy" id="64838"/>
    <lineage>
        <taxon>Eukaryota</taxon>
        <taxon>Metazoa</taxon>
        <taxon>Ecdysozoa</taxon>
        <taxon>Arthropoda</taxon>
        <taxon>Hexapoda</taxon>
        <taxon>Insecta</taxon>
        <taxon>Pterygota</taxon>
        <taxon>Neoptera</taxon>
        <taxon>Endopterygota</taxon>
        <taxon>Hymenoptera</taxon>
        <taxon>Apocrita</taxon>
        <taxon>Ichneumonoidea</taxon>
        <taxon>Braconidae</taxon>
        <taxon>Opiinae</taxon>
        <taxon>Fopius</taxon>
    </lineage>
</organism>
<feature type="domain" description="GINS subunit" evidence="6">
    <location>
        <begin position="45"/>
        <end position="127"/>
    </location>
</feature>
<dbReference type="InterPro" id="IPR056783">
    <property type="entry name" value="PSF1_C"/>
</dbReference>
<dbReference type="KEGG" id="fas:105272079"/>
<feature type="domain" description="DNA replication complex GINS protein PSF1 C-terminal" evidence="7">
    <location>
        <begin position="143"/>
        <end position="193"/>
    </location>
</feature>
<evidence type="ECO:0000256" key="3">
    <source>
        <dbReference type="ARBA" id="ARBA00022705"/>
    </source>
</evidence>
<dbReference type="OrthoDB" id="10252587at2759"/>
<evidence type="ECO:0000259" key="7">
    <source>
        <dbReference type="Pfam" id="PF24997"/>
    </source>
</evidence>
<sequence length="195" mass="22544">MFGKEALKLINELDLSEEIKSFNEAVFRQVLNEMQTLYEANWEDVNATLADHSAASRYTSVQLRHAALNRNKRCLLAYVYNRMQRIRKMRWEFGSILPPEINSSLMPLETQWFQAYSKSLANYMKSIGDNYGLNLTMDLIPPKSLYIEVRCLVDHGKLELEDGQIISLTKNTHHLLPRAQCEALVRQGILEHIST</sequence>
<reference evidence="8" key="1">
    <citation type="submission" date="2015-01" db="EMBL/GenBank/DDBJ databases">
        <title>Transcriptome Assembly of Fopius arisanus.</title>
        <authorList>
            <person name="Geib S."/>
        </authorList>
    </citation>
    <scope>NUCLEOTIDE SEQUENCE</scope>
</reference>
<reference evidence="10" key="2">
    <citation type="submission" date="2025-04" db="UniProtKB">
        <authorList>
            <consortium name="RefSeq"/>
        </authorList>
    </citation>
    <scope>IDENTIFICATION</scope>
    <source>
        <strain evidence="10">USDA-PBARC FA_bdor</strain>
        <tissue evidence="10">Whole organism</tissue>
    </source>
</reference>
<evidence type="ECO:0000256" key="1">
    <source>
        <dbReference type="ARBA" id="ARBA00004123"/>
    </source>
</evidence>
<dbReference type="Pfam" id="PF05916">
    <property type="entry name" value="Sld5"/>
    <property type="match status" value="1"/>
</dbReference>
<comment type="subunit">
    <text evidence="5">Component of the GINS complex.</text>
</comment>
<dbReference type="GeneID" id="105272079"/>
<keyword evidence="9" id="KW-1185">Reference proteome</keyword>
<dbReference type="InterPro" id="IPR021151">
    <property type="entry name" value="GINS_A"/>
</dbReference>
<dbReference type="PANTHER" id="PTHR12914:SF2">
    <property type="entry name" value="DNA REPLICATION COMPLEX GINS PROTEIN PSF1"/>
    <property type="match status" value="1"/>
</dbReference>
<keyword evidence="4 5" id="KW-0539">Nucleus</keyword>
<dbReference type="SUPFAM" id="SSF158573">
    <property type="entry name" value="GINS helical bundle-like"/>
    <property type="match status" value="1"/>
</dbReference>
<evidence type="ECO:0000313" key="9">
    <source>
        <dbReference type="Proteomes" id="UP000694866"/>
    </source>
</evidence>
<dbReference type="GO" id="GO:0000811">
    <property type="term" value="C:GINS complex"/>
    <property type="evidence" value="ECO:0007669"/>
    <property type="project" value="UniProtKB-UniRule"/>
</dbReference>
<evidence type="ECO:0000256" key="5">
    <source>
        <dbReference type="RuleBase" id="RU368085"/>
    </source>
</evidence>
<dbReference type="Pfam" id="PF24997">
    <property type="entry name" value="PSF1_C"/>
    <property type="match status" value="1"/>
</dbReference>
<accession>A0A0C9RDB2</accession>
<dbReference type="AlphaFoldDB" id="A0A0C9RDB2"/>
<dbReference type="GO" id="GO:1902983">
    <property type="term" value="P:DNA strand elongation involved in mitotic DNA replication"/>
    <property type="evidence" value="ECO:0007669"/>
    <property type="project" value="TreeGrafter"/>
</dbReference>
<gene>
    <name evidence="8" type="primary">Gins1_1</name>
    <name evidence="10" type="synonym">LOC105272079</name>
    <name evidence="8" type="ORF">g.14327</name>
</gene>
<keyword evidence="3 5" id="KW-0235">DNA replication</keyword>
<protein>
    <recommendedName>
        <fullName evidence="5">DNA replication complex GINS protein PSF1</fullName>
    </recommendedName>
</protein>
<dbReference type="CDD" id="cd21696">
    <property type="entry name" value="GINS_B_Psf1"/>
    <property type="match status" value="1"/>
</dbReference>
<dbReference type="CDD" id="cd11710">
    <property type="entry name" value="GINS_A_psf1"/>
    <property type="match status" value="1"/>
</dbReference>
<dbReference type="Gene3D" id="1.20.58.1030">
    <property type="match status" value="1"/>
</dbReference>
<dbReference type="PANTHER" id="PTHR12914">
    <property type="entry name" value="PARTNER OF SLD5"/>
    <property type="match status" value="1"/>
</dbReference>
<comment type="subcellular location">
    <subcellularLocation>
        <location evidence="1 5">Nucleus</location>
    </subcellularLocation>
</comment>
<accession>A0A9R1TNA2</accession>
<dbReference type="InterPro" id="IPR036224">
    <property type="entry name" value="GINS_bundle-like_dom_sf"/>
</dbReference>
<name>A0A0C9RDB2_9HYME</name>
<comment type="function">
    <text evidence="5">Required for correct functioning of the GINS complex, a complex that plays an essential role in the initiation of DNA replication, and progression of DNA replication forks. GINS complex seems to bind preferentially to single-stranded DNA.</text>
</comment>
<dbReference type="RefSeq" id="XP_011312270.1">
    <property type="nucleotide sequence ID" value="XM_011313968.1"/>
</dbReference>
<evidence type="ECO:0000313" key="8">
    <source>
        <dbReference type="EMBL" id="JAG74703.1"/>
    </source>
</evidence>
<comment type="similarity">
    <text evidence="2 5">Belongs to the GINS1/PSF1 family.</text>
</comment>
<proteinExistence type="inferred from homology"/>
<dbReference type="Proteomes" id="UP000694866">
    <property type="component" value="Unplaced"/>
</dbReference>
<evidence type="ECO:0000313" key="10">
    <source>
        <dbReference type="RefSeq" id="XP_011312270.1"/>
    </source>
</evidence>
<dbReference type="EMBL" id="GBYB01004936">
    <property type="protein sequence ID" value="JAG74703.1"/>
    <property type="molecule type" value="Transcribed_RNA"/>
</dbReference>